<feature type="domain" description="UFSP1/2/DUB catalytic" evidence="3">
    <location>
        <begin position="80"/>
        <end position="287"/>
    </location>
</feature>
<dbReference type="RefSeq" id="XP_043046323.1">
    <property type="nucleotide sequence ID" value="XM_043184792.1"/>
</dbReference>
<keyword evidence="5" id="KW-1185">Reference proteome</keyword>
<accession>A0A9P8AYN2</accession>
<comment type="caution">
    <text evidence="4">The sequence shown here is derived from an EMBL/GenBank/DDBJ whole genome shotgun (WGS) entry which is preliminary data.</text>
</comment>
<reference evidence="4" key="1">
    <citation type="submission" date="2020-11" db="EMBL/GenBank/DDBJ databases">
        <title>Adaptations for nitrogen fixation in a non-lichenized fungal sporocarp promotes dispersal by wood-feeding termites.</title>
        <authorList>
            <consortium name="DOE Joint Genome Institute"/>
            <person name="Koch R.A."/>
            <person name="Yoon G."/>
            <person name="Arayal U."/>
            <person name="Lail K."/>
            <person name="Amirebrahimi M."/>
            <person name="Labutti K."/>
            <person name="Lipzen A."/>
            <person name="Riley R."/>
            <person name="Barry K."/>
            <person name="Henrissat B."/>
            <person name="Grigoriev I.V."/>
            <person name="Herr J.R."/>
            <person name="Aime M.C."/>
        </authorList>
    </citation>
    <scope>NUCLEOTIDE SEQUENCE</scope>
    <source>
        <strain evidence="4">MCA 3950</strain>
    </source>
</reference>
<dbReference type="Pfam" id="PF07910">
    <property type="entry name" value="Peptidase_C78"/>
    <property type="match status" value="1"/>
</dbReference>
<organism evidence="4 5">
    <name type="scientific">Guyanagaster necrorhizus</name>
    <dbReference type="NCBI Taxonomy" id="856835"/>
    <lineage>
        <taxon>Eukaryota</taxon>
        <taxon>Fungi</taxon>
        <taxon>Dikarya</taxon>
        <taxon>Basidiomycota</taxon>
        <taxon>Agaricomycotina</taxon>
        <taxon>Agaricomycetes</taxon>
        <taxon>Agaricomycetidae</taxon>
        <taxon>Agaricales</taxon>
        <taxon>Marasmiineae</taxon>
        <taxon>Physalacriaceae</taxon>
        <taxon>Guyanagaster</taxon>
    </lineage>
</organism>
<gene>
    <name evidence="4" type="ORF">BT62DRAFT_925367</name>
</gene>
<dbReference type="Proteomes" id="UP000812287">
    <property type="component" value="Unassembled WGS sequence"/>
</dbReference>
<name>A0A9P8AYN2_9AGAR</name>
<dbReference type="GeneID" id="66107089"/>
<dbReference type="OrthoDB" id="288987at2759"/>
<evidence type="ECO:0000313" key="5">
    <source>
        <dbReference type="Proteomes" id="UP000812287"/>
    </source>
</evidence>
<dbReference type="InterPro" id="IPR012462">
    <property type="entry name" value="UFSP1/2_DUB_cat"/>
</dbReference>
<evidence type="ECO:0000256" key="1">
    <source>
        <dbReference type="ARBA" id="ARBA00022801"/>
    </source>
</evidence>
<sequence length="342" mass="39128">MMSSKHGADSGPSSSRSSTSSRKHHRSKHDSENRDEQTAETDSFWYQSLQTPPPSNFTPGMILLLKYALLNSHSRGKTRRAVLCYDRAVYVSRQSWDAGWGCGYRNFLMSCSVLMDQPLQPMYFPLLDSPISPTVRQLQWWLEDAWASGFDAQGAAQLSPLVDSKKWIGVSDLYTAFSSRGIPCELVDFNYKQSFHGNDALIQWIVDYFSPPAETRRPTNLTEALMNPSVTCTEKMPIILQDGWHSRTVVGYEQINDSTVNLLVFDPSRRPRSKIRKAALDIDDAASARVEDELLHDTLKHFRYKLFKNIFGKQWQILYFPMTEPLTLDQMERRKVVVSTRA</sequence>
<dbReference type="AlphaFoldDB" id="A0A9P8AYN2"/>
<feature type="region of interest" description="Disordered" evidence="2">
    <location>
        <begin position="1"/>
        <end position="41"/>
    </location>
</feature>
<evidence type="ECO:0000259" key="3">
    <source>
        <dbReference type="Pfam" id="PF07910"/>
    </source>
</evidence>
<dbReference type="GO" id="GO:0016787">
    <property type="term" value="F:hydrolase activity"/>
    <property type="evidence" value="ECO:0007669"/>
    <property type="project" value="UniProtKB-KW"/>
</dbReference>
<evidence type="ECO:0000313" key="4">
    <source>
        <dbReference type="EMBL" id="KAG7452823.1"/>
    </source>
</evidence>
<protein>
    <submittedName>
        <fullName evidence="4">DUF1671-domain-containing protein</fullName>
    </submittedName>
</protein>
<proteinExistence type="predicted"/>
<dbReference type="EMBL" id="MU250523">
    <property type="protein sequence ID" value="KAG7452823.1"/>
    <property type="molecule type" value="Genomic_DNA"/>
</dbReference>
<evidence type="ECO:0000256" key="2">
    <source>
        <dbReference type="SAM" id="MobiDB-lite"/>
    </source>
</evidence>
<keyword evidence="1" id="KW-0378">Hydrolase</keyword>
<dbReference type="Gene3D" id="3.90.70.130">
    <property type="match status" value="1"/>
</dbReference>